<dbReference type="OrthoDB" id="3611744at2"/>
<accession>A0A2D0JPH4</accession>
<dbReference type="EMBL" id="NITZ01000012">
    <property type="protein sequence ID" value="PHM48223.1"/>
    <property type="molecule type" value="Genomic_DNA"/>
</dbReference>
<gene>
    <name evidence="1" type="ORF">Xmir_02561</name>
</gene>
<sequence>MRISIHQPHYLPWIQLVYKIIISDIFVFLDHVSYSKNDWVNRNKLKNSNGSFTLTIPVEKNNGSSIKETRISGNDWRNKHLKSFYYNYNSAKYFAEIFPFLEGLYQRKWTYISEINYEILIWVIDFLKLDVEVIISSELELSSLKNDMLIDICKLTEGSEYITGKYSYNNYLDHELFKINKIDIKPIEWKCPVYTQCYNKNGFIPDLSIFDLFMNHGYNSKDILLKSIL</sequence>
<dbReference type="AlphaFoldDB" id="A0A2D0JPH4"/>
<evidence type="ECO:0008006" key="3">
    <source>
        <dbReference type="Google" id="ProtNLM"/>
    </source>
</evidence>
<dbReference type="InterPro" id="IPR014985">
    <property type="entry name" value="WbqC"/>
</dbReference>
<organism evidence="1 2">
    <name type="scientific">Xenorhabdus miraniensis</name>
    <dbReference type="NCBI Taxonomy" id="351674"/>
    <lineage>
        <taxon>Bacteria</taxon>
        <taxon>Pseudomonadati</taxon>
        <taxon>Pseudomonadota</taxon>
        <taxon>Gammaproteobacteria</taxon>
        <taxon>Enterobacterales</taxon>
        <taxon>Morganellaceae</taxon>
        <taxon>Xenorhabdus</taxon>
    </lineage>
</organism>
<proteinExistence type="predicted"/>
<keyword evidence="2" id="KW-1185">Reference proteome</keyword>
<dbReference type="Proteomes" id="UP000221980">
    <property type="component" value="Unassembled WGS sequence"/>
</dbReference>
<comment type="caution">
    <text evidence="1">The sequence shown here is derived from an EMBL/GenBank/DDBJ whole genome shotgun (WGS) entry which is preliminary data.</text>
</comment>
<evidence type="ECO:0000313" key="1">
    <source>
        <dbReference type="EMBL" id="PHM48223.1"/>
    </source>
</evidence>
<dbReference type="Pfam" id="PF08889">
    <property type="entry name" value="WbqC"/>
    <property type="match status" value="1"/>
</dbReference>
<reference evidence="1 2" key="1">
    <citation type="journal article" date="2017" name="Nat. Microbiol.">
        <title>Natural product diversity associated with the nematode symbionts Photorhabdus and Xenorhabdus.</title>
        <authorList>
            <person name="Tobias N.J."/>
            <person name="Wolff H."/>
            <person name="Djahanschiri B."/>
            <person name="Grundmann F."/>
            <person name="Kronenwerth M."/>
            <person name="Shi Y.M."/>
            <person name="Simonyi S."/>
            <person name="Grun P."/>
            <person name="Shapiro-Ilan D."/>
            <person name="Pidot S.J."/>
            <person name="Stinear T.P."/>
            <person name="Ebersberger I."/>
            <person name="Bode H.B."/>
        </authorList>
    </citation>
    <scope>NUCLEOTIDE SEQUENCE [LARGE SCALE GENOMIC DNA]</scope>
    <source>
        <strain evidence="1 2">DSM 17902</strain>
    </source>
</reference>
<evidence type="ECO:0000313" key="2">
    <source>
        <dbReference type="Proteomes" id="UP000221980"/>
    </source>
</evidence>
<dbReference type="RefSeq" id="WP_099114629.1">
    <property type="nucleotide sequence ID" value="NZ_CAWNQI010000024.1"/>
</dbReference>
<protein>
    <recommendedName>
        <fullName evidence="3">WbqC-like protein</fullName>
    </recommendedName>
</protein>
<name>A0A2D0JPH4_9GAMM</name>